<reference evidence="1 2" key="1">
    <citation type="submission" date="2016-10" db="EMBL/GenBank/DDBJ databases">
        <authorList>
            <person name="de Groot N.N."/>
        </authorList>
    </citation>
    <scope>NUCLEOTIDE SEQUENCE [LARGE SCALE GENOMIC DNA]</scope>
    <source>
        <strain evidence="1 2">CGMCC 1.9156</strain>
    </source>
</reference>
<dbReference type="PROSITE" id="PS51257">
    <property type="entry name" value="PROKAR_LIPOPROTEIN"/>
    <property type="match status" value="1"/>
</dbReference>
<dbReference type="AlphaFoldDB" id="A0A1I2BVS3"/>
<evidence type="ECO:0008006" key="3">
    <source>
        <dbReference type="Google" id="ProtNLM"/>
    </source>
</evidence>
<sequence length="134" mass="15439">MKKLVTLSLILFTLGCQKTDMDIDYSLPTPEGLVHWDILKVEGEHSVSLNDTLFLDVYCPRTTSCDYISQLLPNEHGNRILIKAFGNSRKNSPCLMFAFPQVLPYEFVPKNRGHFSLDFIKKDHTIIRFDVNVY</sequence>
<dbReference type="Proteomes" id="UP000198964">
    <property type="component" value="Unassembled WGS sequence"/>
</dbReference>
<proteinExistence type="predicted"/>
<dbReference type="RefSeq" id="WP_139218188.1">
    <property type="nucleotide sequence ID" value="NZ_FONW01000001.1"/>
</dbReference>
<accession>A0A1I2BVS3</accession>
<protein>
    <recommendedName>
        <fullName evidence="3">Lipoprotein</fullName>
    </recommendedName>
</protein>
<gene>
    <name evidence="1" type="ORF">SAMN05216283_101527</name>
</gene>
<evidence type="ECO:0000313" key="1">
    <source>
        <dbReference type="EMBL" id="SFE60219.1"/>
    </source>
</evidence>
<evidence type="ECO:0000313" key="2">
    <source>
        <dbReference type="Proteomes" id="UP000198964"/>
    </source>
</evidence>
<name>A0A1I2BVS3_9BACT</name>
<dbReference type="EMBL" id="FONW01000001">
    <property type="protein sequence ID" value="SFE60219.1"/>
    <property type="molecule type" value="Genomic_DNA"/>
</dbReference>
<organism evidence="1 2">
    <name type="scientific">Sunxiuqinia elliptica</name>
    <dbReference type="NCBI Taxonomy" id="655355"/>
    <lineage>
        <taxon>Bacteria</taxon>
        <taxon>Pseudomonadati</taxon>
        <taxon>Bacteroidota</taxon>
        <taxon>Bacteroidia</taxon>
        <taxon>Marinilabiliales</taxon>
        <taxon>Prolixibacteraceae</taxon>
        <taxon>Sunxiuqinia</taxon>
    </lineage>
</organism>
<dbReference type="STRING" id="655355.SAMN05216283_101527"/>
<keyword evidence="2" id="KW-1185">Reference proteome</keyword>